<evidence type="ECO:0000313" key="2">
    <source>
        <dbReference type="Proteomes" id="UP000003544"/>
    </source>
</evidence>
<gene>
    <name evidence="1" type="ORF">MAMP_03151</name>
</gene>
<proteinExistence type="predicted"/>
<reference evidence="1 2" key="1">
    <citation type="journal article" date="2011" name="J. Bacteriol.">
        <title>Draft genome sequence of Methylophaga aminisulfidivorans MP T.</title>
        <authorList>
            <person name="Han G.H."/>
            <person name="Kim W."/>
            <person name="Chun J."/>
            <person name="Kim S.W."/>
        </authorList>
    </citation>
    <scope>NUCLEOTIDE SEQUENCE [LARGE SCALE GENOMIC DNA]</scope>
    <source>
        <strain evidence="2">MP(T)</strain>
    </source>
</reference>
<name>F5SW76_9GAMM</name>
<keyword evidence="2" id="KW-1185">Reference proteome</keyword>
<dbReference type="AlphaFoldDB" id="F5SW76"/>
<sequence>MQDFLIKKCVQYNQFYSELERVVRTAKQIDSGVIKTEIRLLSDAHN</sequence>
<dbReference type="Proteomes" id="UP000003544">
    <property type="component" value="Unassembled WGS sequence"/>
</dbReference>
<accession>F5SW76</accession>
<dbReference type="STRING" id="1026882.MAMP_03151"/>
<evidence type="ECO:0000313" key="1">
    <source>
        <dbReference type="EMBL" id="EGL56157.1"/>
    </source>
</evidence>
<dbReference type="EMBL" id="AFIG01000001">
    <property type="protein sequence ID" value="EGL56157.1"/>
    <property type="molecule type" value="Genomic_DNA"/>
</dbReference>
<organism evidence="1 2">
    <name type="scientific">Methylophaga aminisulfidivorans MP</name>
    <dbReference type="NCBI Taxonomy" id="1026882"/>
    <lineage>
        <taxon>Bacteria</taxon>
        <taxon>Pseudomonadati</taxon>
        <taxon>Pseudomonadota</taxon>
        <taxon>Gammaproteobacteria</taxon>
        <taxon>Thiotrichales</taxon>
        <taxon>Piscirickettsiaceae</taxon>
        <taxon>Methylophaga</taxon>
    </lineage>
</organism>
<protein>
    <submittedName>
        <fullName evidence="1">Uncharacterized protein</fullName>
    </submittedName>
</protein>
<comment type="caution">
    <text evidence="1">The sequence shown here is derived from an EMBL/GenBank/DDBJ whole genome shotgun (WGS) entry which is preliminary data.</text>
</comment>